<organism evidence="1 2">
    <name type="scientific">Citrullus colocynthis</name>
    <name type="common">colocynth</name>
    <dbReference type="NCBI Taxonomy" id="252529"/>
    <lineage>
        <taxon>Eukaryota</taxon>
        <taxon>Viridiplantae</taxon>
        <taxon>Streptophyta</taxon>
        <taxon>Embryophyta</taxon>
        <taxon>Tracheophyta</taxon>
        <taxon>Spermatophyta</taxon>
        <taxon>Magnoliopsida</taxon>
        <taxon>eudicotyledons</taxon>
        <taxon>Gunneridae</taxon>
        <taxon>Pentapetalae</taxon>
        <taxon>rosids</taxon>
        <taxon>fabids</taxon>
        <taxon>Cucurbitales</taxon>
        <taxon>Cucurbitaceae</taxon>
        <taxon>Benincaseae</taxon>
        <taxon>Citrullus</taxon>
    </lineage>
</organism>
<keyword evidence="2" id="KW-1185">Reference proteome</keyword>
<dbReference type="PANTHER" id="PTHR31170:SF20">
    <property type="entry name" value="DUF247 DOMAIN PROTEIN"/>
    <property type="match status" value="1"/>
</dbReference>
<protein>
    <submittedName>
        <fullName evidence="1">Uncharacterized protein</fullName>
    </submittedName>
</protein>
<dbReference type="Pfam" id="PF03140">
    <property type="entry name" value="DUF247"/>
    <property type="match status" value="1"/>
</dbReference>
<reference evidence="1 2" key="1">
    <citation type="submission" date="2024-03" db="EMBL/GenBank/DDBJ databases">
        <authorList>
            <person name="Gkanogiannis A."/>
            <person name="Becerra Lopez-Lavalle L."/>
        </authorList>
    </citation>
    <scope>NUCLEOTIDE SEQUENCE [LARGE SCALE GENOMIC DNA]</scope>
</reference>
<evidence type="ECO:0000313" key="1">
    <source>
        <dbReference type="EMBL" id="CAK9309837.1"/>
    </source>
</evidence>
<dbReference type="Proteomes" id="UP001642487">
    <property type="component" value="Chromosome 1"/>
</dbReference>
<dbReference type="EMBL" id="OZ021735">
    <property type="protein sequence ID" value="CAK9309837.1"/>
    <property type="molecule type" value="Genomic_DNA"/>
</dbReference>
<accession>A0ABP0XQ31</accession>
<name>A0ABP0XQ31_9ROSI</name>
<dbReference type="PANTHER" id="PTHR31170">
    <property type="entry name" value="BNAC04G53230D PROTEIN"/>
    <property type="match status" value="1"/>
</dbReference>
<sequence>MDKKGKVGGDDEEMIIMENNKRERDNVVISIEQMLMELPLINPQSFMYKVPKLHLKVNETVYTPQLISIGPFHHGQPQLMAAQQYKLRALKTYLSRVNMRDEEAMSLAKSWEEKARSCYGRPIHMNKHDFAKMILLDGCFILEFMNSIILHSCFGEVDEDWIDYLLLSGLMFDLKRDLTMLENQLPFFVLQQLFDLLPFPQNNNEKDPTIYFMECMEKLFTATTVQYEFPSSLISSSKHNVKHLVDLLRLFYEPSPETEEYKKFIGTQEIKFIHPPTITELCEAGVNIQRAEEANSFNGLYFQKWGFENSTFHNSLQL</sequence>
<dbReference type="InterPro" id="IPR004158">
    <property type="entry name" value="DUF247_pln"/>
</dbReference>
<gene>
    <name evidence="1" type="ORF">CITCOLO1_LOCUS1437</name>
</gene>
<evidence type="ECO:0000313" key="2">
    <source>
        <dbReference type="Proteomes" id="UP001642487"/>
    </source>
</evidence>
<proteinExistence type="predicted"/>